<comment type="caution">
    <text evidence="6">The sequence shown here is derived from an EMBL/GenBank/DDBJ whole genome shotgun (WGS) entry which is preliminary data.</text>
</comment>
<dbReference type="InterPro" id="IPR032675">
    <property type="entry name" value="LRR_dom_sf"/>
</dbReference>
<dbReference type="GO" id="GO:0004672">
    <property type="term" value="F:protein kinase activity"/>
    <property type="evidence" value="ECO:0007669"/>
    <property type="project" value="InterPro"/>
</dbReference>
<gene>
    <name evidence="6" type="ORF">FCC1311_047622</name>
</gene>
<dbReference type="Pfam" id="PF13516">
    <property type="entry name" value="LRR_6"/>
    <property type="match status" value="5"/>
</dbReference>
<evidence type="ECO:0000259" key="5">
    <source>
        <dbReference type="PROSITE" id="PS50011"/>
    </source>
</evidence>
<evidence type="ECO:0000313" key="7">
    <source>
        <dbReference type="Proteomes" id="UP000241890"/>
    </source>
</evidence>
<dbReference type="InterPro" id="IPR008271">
    <property type="entry name" value="Ser/Thr_kinase_AS"/>
</dbReference>
<accession>A0A2R5GDY8</accession>
<evidence type="ECO:0000256" key="1">
    <source>
        <dbReference type="ARBA" id="ARBA00022468"/>
    </source>
</evidence>
<dbReference type="GO" id="GO:0005634">
    <property type="term" value="C:nucleus"/>
    <property type="evidence" value="ECO:0007669"/>
    <property type="project" value="TreeGrafter"/>
</dbReference>
<dbReference type="GO" id="GO:0048471">
    <property type="term" value="C:perinuclear region of cytoplasm"/>
    <property type="evidence" value="ECO:0007669"/>
    <property type="project" value="TreeGrafter"/>
</dbReference>
<name>A0A2R5GDY8_9STRA</name>
<dbReference type="SMART" id="SM00220">
    <property type="entry name" value="S_TKc"/>
    <property type="match status" value="1"/>
</dbReference>
<dbReference type="PROSITE" id="PS00108">
    <property type="entry name" value="PROTEIN_KINASE_ST"/>
    <property type="match status" value="1"/>
</dbReference>
<evidence type="ECO:0000313" key="6">
    <source>
        <dbReference type="EMBL" id="GBG28539.1"/>
    </source>
</evidence>
<keyword evidence="4" id="KW-0175">Coiled coil</keyword>
<keyword evidence="6" id="KW-0418">Kinase</keyword>
<dbReference type="Gene3D" id="1.10.510.10">
    <property type="entry name" value="Transferase(Phosphotransferase) domain 1"/>
    <property type="match status" value="1"/>
</dbReference>
<dbReference type="InterPro" id="IPR001611">
    <property type="entry name" value="Leu-rich_rpt"/>
</dbReference>
<dbReference type="SMART" id="SM00368">
    <property type="entry name" value="LRR_RI"/>
    <property type="match status" value="7"/>
</dbReference>
<keyword evidence="1" id="KW-0343">GTPase activation</keyword>
<organism evidence="6 7">
    <name type="scientific">Hondaea fermentalgiana</name>
    <dbReference type="NCBI Taxonomy" id="2315210"/>
    <lineage>
        <taxon>Eukaryota</taxon>
        <taxon>Sar</taxon>
        <taxon>Stramenopiles</taxon>
        <taxon>Bigyra</taxon>
        <taxon>Labyrinthulomycetes</taxon>
        <taxon>Thraustochytrida</taxon>
        <taxon>Thraustochytriidae</taxon>
        <taxon>Hondaea</taxon>
    </lineage>
</organism>
<dbReference type="Gene3D" id="3.80.10.10">
    <property type="entry name" value="Ribonuclease Inhibitor"/>
    <property type="match status" value="2"/>
</dbReference>
<proteinExistence type="predicted"/>
<dbReference type="GO" id="GO:0031267">
    <property type="term" value="F:small GTPase binding"/>
    <property type="evidence" value="ECO:0007669"/>
    <property type="project" value="TreeGrafter"/>
</dbReference>
<evidence type="ECO:0000256" key="4">
    <source>
        <dbReference type="SAM" id="Coils"/>
    </source>
</evidence>
<feature type="coiled-coil region" evidence="4">
    <location>
        <begin position="316"/>
        <end position="343"/>
    </location>
</feature>
<protein>
    <submittedName>
        <fullName evidence="6">Protein kinase, putative</fullName>
    </submittedName>
</protein>
<keyword evidence="6" id="KW-0808">Transferase</keyword>
<keyword evidence="3" id="KW-0677">Repeat</keyword>
<dbReference type="Gene3D" id="3.30.40.10">
    <property type="entry name" value="Zinc/RING finger domain, C3HC4 (zinc finger)"/>
    <property type="match status" value="1"/>
</dbReference>
<dbReference type="PROSITE" id="PS50011">
    <property type="entry name" value="PROTEIN_KINASE_DOM"/>
    <property type="match status" value="1"/>
</dbReference>
<dbReference type="Proteomes" id="UP000241890">
    <property type="component" value="Unassembled WGS sequence"/>
</dbReference>
<dbReference type="GO" id="GO:0005524">
    <property type="term" value="F:ATP binding"/>
    <property type="evidence" value="ECO:0007669"/>
    <property type="project" value="InterPro"/>
</dbReference>
<dbReference type="GO" id="GO:0005096">
    <property type="term" value="F:GTPase activator activity"/>
    <property type="evidence" value="ECO:0007669"/>
    <property type="project" value="UniProtKB-KW"/>
</dbReference>
<dbReference type="CDD" id="cd00180">
    <property type="entry name" value="PKc"/>
    <property type="match status" value="1"/>
</dbReference>
<keyword evidence="2" id="KW-0433">Leucine-rich repeat</keyword>
<dbReference type="InParanoid" id="A0A2R5GDY8"/>
<keyword evidence="7" id="KW-1185">Reference proteome</keyword>
<dbReference type="PANTHER" id="PTHR24113:SF12">
    <property type="entry name" value="RAN GTPASE-ACTIVATING PROTEIN 1"/>
    <property type="match status" value="1"/>
</dbReference>
<evidence type="ECO:0000256" key="2">
    <source>
        <dbReference type="ARBA" id="ARBA00022614"/>
    </source>
</evidence>
<dbReference type="GO" id="GO:0006913">
    <property type="term" value="P:nucleocytoplasmic transport"/>
    <property type="evidence" value="ECO:0007669"/>
    <property type="project" value="TreeGrafter"/>
</dbReference>
<evidence type="ECO:0000256" key="3">
    <source>
        <dbReference type="ARBA" id="ARBA00022737"/>
    </source>
</evidence>
<dbReference type="GO" id="GO:0005829">
    <property type="term" value="C:cytosol"/>
    <property type="evidence" value="ECO:0007669"/>
    <property type="project" value="TreeGrafter"/>
</dbReference>
<dbReference type="PANTHER" id="PTHR24113">
    <property type="entry name" value="RAN GTPASE-ACTIVATING PROTEIN 1"/>
    <property type="match status" value="1"/>
</dbReference>
<feature type="domain" description="Protein kinase" evidence="5">
    <location>
        <begin position="580"/>
        <end position="837"/>
    </location>
</feature>
<dbReference type="SUPFAM" id="SSF52047">
    <property type="entry name" value="RNI-like"/>
    <property type="match status" value="1"/>
</dbReference>
<dbReference type="OrthoDB" id="184583at2759"/>
<dbReference type="InterPro" id="IPR000719">
    <property type="entry name" value="Prot_kinase_dom"/>
</dbReference>
<dbReference type="InterPro" id="IPR027038">
    <property type="entry name" value="RanGap"/>
</dbReference>
<dbReference type="InterPro" id="IPR013083">
    <property type="entry name" value="Znf_RING/FYVE/PHD"/>
</dbReference>
<dbReference type="EMBL" id="BEYU01000042">
    <property type="protein sequence ID" value="GBG28539.1"/>
    <property type="molecule type" value="Genomic_DNA"/>
</dbReference>
<dbReference type="SUPFAM" id="SSF56112">
    <property type="entry name" value="Protein kinase-like (PK-like)"/>
    <property type="match status" value="1"/>
</dbReference>
<dbReference type="InterPro" id="IPR011009">
    <property type="entry name" value="Kinase-like_dom_sf"/>
</dbReference>
<sequence length="1073" mass="117358">MRFVGNGALQEAVEAIENGATEIEYVYDKFLNYNKCGDEGATALANALANNELLQTLDLRLNNIGAEGATALANVLANNESLQTLVLKYNHIGYEGATALANALASNESLYMIDLEENNIGPEGATALTNALANNESLHTLDLEENNIGPEGATALANALANNESLQTLNLLFNNIGDEGATALANALAINVSLHTLNIGHEGATALANALVKNVSLHTLSKLEILAAELSNARAKRSEEKAGLHHIMLRDFFAEQLSRENPIAIVADFDLQQATVSEKEQALATLQEAVKTDPEKIPERNQMRRDLIASIRETLAKSSQNKLRELEDDANDVANICRKLSRDILGEPANIDDAAELVTFGQVQEATRTMMEAIKAWEARHDTAAARERTTAALNALEESTKCLGIQPTFFMTLTYPERSQELVLKLQDVHQAFVAELSALEKGDHMADALLDKVRRALACMFSFYTRTISSVVSRIKDLGHLLSHLMSGLTEPNTEDAELLLKSLRNKTRKCKRLAFDLDDAREDARGGDEEAQARIVDLEQELAQIGSVDKLDSELRKKRARLLRHAEEHYPELLRDQEWLKRLGLGDDGAPLELSKLGLWRTTARREHFVTLKELASKPGKSVQKVRGPDGRDLVLKAFHLASEAWSSRFYHQVTALAQIQSAYIVQIQGAFMQAAREGCILMPFYPGGDLATWIRDHSHADLATRLRIAIGLLSGLHDLHSRGFVHCDVKPENVFLAKGLSPVLGDFDGVQTHNVTMTQPMQATIKYMAPELRNGNIDKVEPAVDMFSVGVVLAELFDGSEVSDAIQALVSSLQSADPTQRPTALEALRHEALQVELVKEASCAICLDVYPVSEGVSCADGHFTCKECLSRAVRAATDSQSHVKVRRDGSMCCVAPDCELLVSGRAIASAVPDEDFTALLDIVRAHFERDAAAEQERQLRDRVDAALREHRLDRTTQNHIRAIQDEVLAMSCPRCSTVFADFDGCCALKCGACSCYFCAWCLQDTGNDADACRDLALASNYKLTNLVKNGDLAGVQRAEPALLNAAVTTWGGTLHKDSGGQPAIAQWLI</sequence>
<dbReference type="Pfam" id="PF00069">
    <property type="entry name" value="Pkinase"/>
    <property type="match status" value="1"/>
</dbReference>
<dbReference type="AlphaFoldDB" id="A0A2R5GDY8"/>
<reference evidence="6 7" key="1">
    <citation type="submission" date="2017-12" db="EMBL/GenBank/DDBJ databases">
        <title>Sequencing, de novo assembly and annotation of complete genome of a new Thraustochytrid species, strain FCC1311.</title>
        <authorList>
            <person name="Sedici K."/>
            <person name="Godart F."/>
            <person name="Aiese Cigliano R."/>
            <person name="Sanseverino W."/>
            <person name="Barakat M."/>
            <person name="Ortet P."/>
            <person name="Marechal E."/>
            <person name="Cagnac O."/>
            <person name="Amato A."/>
        </authorList>
    </citation>
    <scope>NUCLEOTIDE SEQUENCE [LARGE SCALE GENOMIC DNA]</scope>
</reference>